<protein>
    <recommendedName>
        <fullName evidence="1">peptide chain release factor N(5)-glutamine methyltransferase</fullName>
        <ecNumber evidence="1">2.1.1.297</ecNumber>
    </recommendedName>
</protein>
<dbReference type="InterPro" id="IPR019874">
    <property type="entry name" value="RF_methyltr_PrmC"/>
</dbReference>
<dbReference type="GO" id="GO:0102559">
    <property type="term" value="F:peptide chain release factor N(5)-glutamine methyltransferase activity"/>
    <property type="evidence" value="ECO:0007669"/>
    <property type="project" value="UniProtKB-EC"/>
</dbReference>
<dbReference type="PANTHER" id="PTHR18895:SF74">
    <property type="entry name" value="MTRF1L RELEASE FACTOR GLUTAMINE METHYLTRANSFERASE"/>
    <property type="match status" value="1"/>
</dbReference>
<evidence type="ECO:0000256" key="4">
    <source>
        <dbReference type="ARBA" id="ARBA00022691"/>
    </source>
</evidence>
<dbReference type="NCBIfam" id="TIGR03534">
    <property type="entry name" value="RF_mod_PrmC"/>
    <property type="match status" value="1"/>
</dbReference>
<dbReference type="PANTHER" id="PTHR18895">
    <property type="entry name" value="HEMK METHYLTRANSFERASE"/>
    <property type="match status" value="1"/>
</dbReference>
<dbReference type="InterPro" id="IPR002052">
    <property type="entry name" value="DNA_methylase_N6_adenine_CS"/>
</dbReference>
<dbReference type="InterPro" id="IPR029063">
    <property type="entry name" value="SAM-dependent_MTases_sf"/>
</dbReference>
<reference evidence="8" key="1">
    <citation type="submission" date="2018-06" db="EMBL/GenBank/DDBJ databases">
        <authorList>
            <person name="Zhirakovskaya E."/>
        </authorList>
    </citation>
    <scope>NUCLEOTIDE SEQUENCE</scope>
</reference>
<dbReference type="Pfam" id="PF05175">
    <property type="entry name" value="MTS"/>
    <property type="match status" value="1"/>
</dbReference>
<dbReference type="Gene3D" id="1.10.8.10">
    <property type="entry name" value="DNA helicase RuvA subunit, C-terminal domain"/>
    <property type="match status" value="1"/>
</dbReference>
<dbReference type="InterPro" id="IPR004556">
    <property type="entry name" value="HemK-like"/>
</dbReference>
<dbReference type="SUPFAM" id="SSF53335">
    <property type="entry name" value="S-adenosyl-L-methionine-dependent methyltransferases"/>
    <property type="match status" value="1"/>
</dbReference>
<evidence type="ECO:0000259" key="7">
    <source>
        <dbReference type="Pfam" id="PF17827"/>
    </source>
</evidence>
<dbReference type="InterPro" id="IPR007848">
    <property type="entry name" value="Small_mtfrase_dom"/>
</dbReference>
<keyword evidence="3 8" id="KW-0808">Transferase</keyword>
<dbReference type="AlphaFoldDB" id="A0A3B0SAY2"/>
<evidence type="ECO:0000256" key="5">
    <source>
        <dbReference type="ARBA" id="ARBA00048391"/>
    </source>
</evidence>
<sequence>MILSEALKAATAKLAAAGIEGPGRDARILLAHAAGVARDRLTLHLTDQMNDAALARMAGYLARRIAREPVAKIIQSRAFWGRDFKVTADVLDPRPETETLIVEALQGLTPERFLDLGTGSGILAISLLLEWPGAKALATDISKPALAVAAGSAAKYGVQDRLTLQHSDWFEAVEARFDLIVSNPPYIATDEMAGLSDEVRLYDPQVALTDQADGLTAYRAILAGAGGHLNADGRLLVEIGWQQAAAVKGLFERAGFRDVRVLADLEGRDRGIVGMLPLR</sequence>
<comment type="catalytic activity">
    <reaction evidence="5">
        <text>L-glutaminyl-[peptide chain release factor] + S-adenosyl-L-methionine = N(5)-methyl-L-glutaminyl-[peptide chain release factor] + S-adenosyl-L-homocysteine + H(+)</text>
        <dbReference type="Rhea" id="RHEA:42896"/>
        <dbReference type="Rhea" id="RHEA-COMP:10271"/>
        <dbReference type="Rhea" id="RHEA-COMP:10272"/>
        <dbReference type="ChEBI" id="CHEBI:15378"/>
        <dbReference type="ChEBI" id="CHEBI:30011"/>
        <dbReference type="ChEBI" id="CHEBI:57856"/>
        <dbReference type="ChEBI" id="CHEBI:59789"/>
        <dbReference type="ChEBI" id="CHEBI:61891"/>
        <dbReference type="EC" id="2.1.1.297"/>
    </reaction>
</comment>
<feature type="domain" description="Release factor glutamine methyltransferase N-terminal" evidence="7">
    <location>
        <begin position="5"/>
        <end position="74"/>
    </location>
</feature>
<dbReference type="GO" id="GO:0032259">
    <property type="term" value="P:methylation"/>
    <property type="evidence" value="ECO:0007669"/>
    <property type="project" value="UniProtKB-KW"/>
</dbReference>
<name>A0A3B0SAY2_9ZZZZ</name>
<feature type="domain" description="Methyltransferase small" evidence="6">
    <location>
        <begin position="99"/>
        <end position="190"/>
    </location>
</feature>
<dbReference type="EMBL" id="UOEG01000226">
    <property type="protein sequence ID" value="VAW01440.1"/>
    <property type="molecule type" value="Genomic_DNA"/>
</dbReference>
<dbReference type="InterPro" id="IPR050320">
    <property type="entry name" value="N5-glutamine_MTase"/>
</dbReference>
<accession>A0A3B0SAY2</accession>
<dbReference type="HAMAP" id="MF_02126">
    <property type="entry name" value="RF_methyltr_PrmC"/>
    <property type="match status" value="1"/>
</dbReference>
<dbReference type="EC" id="2.1.1.297" evidence="1"/>
<evidence type="ECO:0000256" key="3">
    <source>
        <dbReference type="ARBA" id="ARBA00022679"/>
    </source>
</evidence>
<organism evidence="8">
    <name type="scientific">hydrothermal vent metagenome</name>
    <dbReference type="NCBI Taxonomy" id="652676"/>
    <lineage>
        <taxon>unclassified sequences</taxon>
        <taxon>metagenomes</taxon>
        <taxon>ecological metagenomes</taxon>
    </lineage>
</organism>
<evidence type="ECO:0000256" key="1">
    <source>
        <dbReference type="ARBA" id="ARBA00012771"/>
    </source>
</evidence>
<dbReference type="Pfam" id="PF17827">
    <property type="entry name" value="PrmC_N"/>
    <property type="match status" value="1"/>
</dbReference>
<proteinExistence type="inferred from homology"/>
<dbReference type="Gene3D" id="3.40.50.150">
    <property type="entry name" value="Vaccinia Virus protein VP39"/>
    <property type="match status" value="1"/>
</dbReference>
<dbReference type="PROSITE" id="PS00092">
    <property type="entry name" value="N6_MTASE"/>
    <property type="match status" value="1"/>
</dbReference>
<evidence type="ECO:0000313" key="8">
    <source>
        <dbReference type="EMBL" id="VAW01440.1"/>
    </source>
</evidence>
<dbReference type="GO" id="GO:0003676">
    <property type="term" value="F:nucleic acid binding"/>
    <property type="evidence" value="ECO:0007669"/>
    <property type="project" value="InterPro"/>
</dbReference>
<evidence type="ECO:0000259" key="6">
    <source>
        <dbReference type="Pfam" id="PF05175"/>
    </source>
</evidence>
<dbReference type="CDD" id="cd02440">
    <property type="entry name" value="AdoMet_MTases"/>
    <property type="match status" value="1"/>
</dbReference>
<keyword evidence="2 8" id="KW-0489">Methyltransferase</keyword>
<keyword evidence="4" id="KW-0949">S-adenosyl-L-methionine</keyword>
<evidence type="ECO:0000256" key="2">
    <source>
        <dbReference type="ARBA" id="ARBA00022603"/>
    </source>
</evidence>
<gene>
    <name evidence="8" type="ORF">MNBD_ALPHA07-1987</name>
</gene>
<dbReference type="NCBIfam" id="TIGR00536">
    <property type="entry name" value="hemK_fam"/>
    <property type="match status" value="1"/>
</dbReference>
<dbReference type="InterPro" id="IPR040758">
    <property type="entry name" value="PrmC_N"/>
</dbReference>